<dbReference type="VEuPathDB" id="FungiDB:H257_00055"/>
<dbReference type="RefSeq" id="XP_009820849.1">
    <property type="nucleotide sequence ID" value="XM_009822547.1"/>
</dbReference>
<feature type="region of interest" description="Disordered" evidence="1">
    <location>
        <begin position="167"/>
        <end position="186"/>
    </location>
</feature>
<evidence type="ECO:0000256" key="1">
    <source>
        <dbReference type="SAM" id="MobiDB-lite"/>
    </source>
</evidence>
<protein>
    <submittedName>
        <fullName evidence="2">Uncharacterized protein</fullName>
    </submittedName>
</protein>
<evidence type="ECO:0000313" key="2">
    <source>
        <dbReference type="EMBL" id="ETV88449.1"/>
    </source>
</evidence>
<sequence length="402" mass="45140">MPTTCVVDRTSMETEISRVSRKRNPDGLELRIKREALIAVKSTTRSSSITRTKSVITSPPIAKVKYEILENTSTTDSSEVSSHDTAQRLLNKVNLAQRIQNRFHRLNQTSDAPALCNVRGTRPKERMPRRVAQLTYQPTVNHRVKDERVSPNPSPGLVLPQVVATTNSIDGGHNQRKLTSPSQQSRLCSTDGIEHQIDRAPRGSTTPPSFDSQQRIQNNIKYEILPPKPQDPSKLNHEAADRLMQKLQFAQRIQSRFHRLSQQPVNDVRPEKAEQPPLAQHSLYTNTTSLLSRIKRKAQDKVGDKRQAKRLRLATTVASNRLKSALASKRACRVSATLNANNHLLSKWEVLLHHRPTSSMDIAAWHIHVAECRHIIETALGALSSSAREIAMMSPGCKQLQI</sequence>
<feature type="compositionally biased region" description="Polar residues" evidence="1">
    <location>
        <begin position="177"/>
        <end position="186"/>
    </location>
</feature>
<name>W4HAZ5_APHAT</name>
<dbReference type="EMBL" id="KI913114">
    <property type="protein sequence ID" value="ETV88449.1"/>
    <property type="molecule type" value="Genomic_DNA"/>
</dbReference>
<reference evidence="2" key="1">
    <citation type="submission" date="2013-12" db="EMBL/GenBank/DDBJ databases">
        <title>The Genome Sequence of Aphanomyces astaci APO3.</title>
        <authorList>
            <consortium name="The Broad Institute Genomics Platform"/>
            <person name="Russ C."/>
            <person name="Tyler B."/>
            <person name="van West P."/>
            <person name="Dieguez-Uribeondo J."/>
            <person name="Young S.K."/>
            <person name="Zeng Q."/>
            <person name="Gargeya S."/>
            <person name="Fitzgerald M."/>
            <person name="Abouelleil A."/>
            <person name="Alvarado L."/>
            <person name="Chapman S.B."/>
            <person name="Gainer-Dewar J."/>
            <person name="Goldberg J."/>
            <person name="Griggs A."/>
            <person name="Gujja S."/>
            <person name="Hansen M."/>
            <person name="Howarth C."/>
            <person name="Imamovic A."/>
            <person name="Ireland A."/>
            <person name="Larimer J."/>
            <person name="McCowan C."/>
            <person name="Murphy C."/>
            <person name="Pearson M."/>
            <person name="Poon T.W."/>
            <person name="Priest M."/>
            <person name="Roberts A."/>
            <person name="Saif S."/>
            <person name="Shea T."/>
            <person name="Sykes S."/>
            <person name="Wortman J."/>
            <person name="Nusbaum C."/>
            <person name="Birren B."/>
        </authorList>
    </citation>
    <scope>NUCLEOTIDE SEQUENCE [LARGE SCALE GENOMIC DNA]</scope>
    <source>
        <strain evidence="2">APO3</strain>
    </source>
</reference>
<accession>W4HAZ5</accession>
<dbReference type="GeneID" id="20802051"/>
<organism evidence="2">
    <name type="scientific">Aphanomyces astaci</name>
    <name type="common">Crayfish plague agent</name>
    <dbReference type="NCBI Taxonomy" id="112090"/>
    <lineage>
        <taxon>Eukaryota</taxon>
        <taxon>Sar</taxon>
        <taxon>Stramenopiles</taxon>
        <taxon>Oomycota</taxon>
        <taxon>Saprolegniomycetes</taxon>
        <taxon>Saprolegniales</taxon>
        <taxon>Verrucalvaceae</taxon>
        <taxon>Aphanomyces</taxon>
    </lineage>
</organism>
<dbReference type="AlphaFoldDB" id="W4HAZ5"/>
<gene>
    <name evidence="2" type="ORF">H257_00055</name>
</gene>
<proteinExistence type="predicted"/>